<name>A0A5E6WU39_PSEFL</name>
<evidence type="ECO:0000256" key="1">
    <source>
        <dbReference type="SAM" id="MobiDB-lite"/>
    </source>
</evidence>
<dbReference type="AlphaFoldDB" id="A0A5E6WU39"/>
<gene>
    <name evidence="2" type="ORF">PS631_04980</name>
</gene>
<feature type="region of interest" description="Disordered" evidence="1">
    <location>
        <begin position="71"/>
        <end position="96"/>
    </location>
</feature>
<sequence>MISTQHGQPAIHAQPLVIFIAIAHTGHGLCWQGYLGIYGKLGKQNGAQRRGFFFTAHADDSAALQVQRRQTQHGDKQGLIRVDNPTANNSGVTGMNDAPLDKAVTAIELKNHHATSG</sequence>
<evidence type="ECO:0000313" key="2">
    <source>
        <dbReference type="EMBL" id="VVN32316.1"/>
    </source>
</evidence>
<accession>A0A5E6WU39</accession>
<dbReference type="Proteomes" id="UP000399692">
    <property type="component" value="Unassembled WGS sequence"/>
</dbReference>
<proteinExistence type="predicted"/>
<dbReference type="EMBL" id="CABVHF010000038">
    <property type="protein sequence ID" value="VVN32316.1"/>
    <property type="molecule type" value="Genomic_DNA"/>
</dbReference>
<reference evidence="2 3" key="1">
    <citation type="submission" date="2019-09" db="EMBL/GenBank/DDBJ databases">
        <authorList>
            <person name="Chandra G."/>
            <person name="Truman W A."/>
        </authorList>
    </citation>
    <scope>NUCLEOTIDE SEQUENCE [LARGE SCALE GENOMIC DNA]</scope>
    <source>
        <strain evidence="2">PS631</strain>
    </source>
</reference>
<evidence type="ECO:0000313" key="3">
    <source>
        <dbReference type="Proteomes" id="UP000399692"/>
    </source>
</evidence>
<protein>
    <submittedName>
        <fullName evidence="2">Uncharacterized protein</fullName>
    </submittedName>
</protein>
<organism evidence="2 3">
    <name type="scientific">Pseudomonas fluorescens</name>
    <dbReference type="NCBI Taxonomy" id="294"/>
    <lineage>
        <taxon>Bacteria</taxon>
        <taxon>Pseudomonadati</taxon>
        <taxon>Pseudomonadota</taxon>
        <taxon>Gammaproteobacteria</taxon>
        <taxon>Pseudomonadales</taxon>
        <taxon>Pseudomonadaceae</taxon>
        <taxon>Pseudomonas</taxon>
    </lineage>
</organism>